<sequence>MDNDGAVVADFLTSAANFLKTVFWFLIYPPVSLWNSDNIWCERNRTCPPTAGAFALLAWVLLIIMVVRFVVWSGNTSRRNLVLLLVWAGCYYGLPQLYGGLRELDRRADQQEMQRRINSGYR</sequence>
<dbReference type="RefSeq" id="WP_238228721.1">
    <property type="nucleotide sequence ID" value="NZ_BAAADH010000048.1"/>
</dbReference>
<reference evidence="2" key="2">
    <citation type="submission" date="2021-08" db="EMBL/GenBank/DDBJ databases">
        <authorList>
            <person name="Tani A."/>
            <person name="Ola A."/>
            <person name="Ogura Y."/>
            <person name="Katsura K."/>
            <person name="Hayashi T."/>
        </authorList>
    </citation>
    <scope>NUCLEOTIDE SEQUENCE</scope>
    <source>
        <strain evidence="2">NBRC 15686</strain>
    </source>
</reference>
<keyword evidence="1" id="KW-0472">Membrane</keyword>
<keyword evidence="1" id="KW-0812">Transmembrane</keyword>
<dbReference type="Proteomes" id="UP001055039">
    <property type="component" value="Unassembled WGS sequence"/>
</dbReference>
<proteinExistence type="predicted"/>
<feature type="transmembrane region" description="Helical" evidence="1">
    <location>
        <begin position="7"/>
        <end position="31"/>
    </location>
</feature>
<feature type="transmembrane region" description="Helical" evidence="1">
    <location>
        <begin position="51"/>
        <end position="71"/>
    </location>
</feature>
<comment type="caution">
    <text evidence="2">The sequence shown here is derived from an EMBL/GenBank/DDBJ whole genome shotgun (WGS) entry which is preliminary data.</text>
</comment>
<keyword evidence="3" id="KW-1185">Reference proteome</keyword>
<organism evidence="2 3">
    <name type="scientific">Methylorubrum aminovorans</name>
    <dbReference type="NCBI Taxonomy" id="269069"/>
    <lineage>
        <taxon>Bacteria</taxon>
        <taxon>Pseudomonadati</taxon>
        <taxon>Pseudomonadota</taxon>
        <taxon>Alphaproteobacteria</taxon>
        <taxon>Hyphomicrobiales</taxon>
        <taxon>Methylobacteriaceae</taxon>
        <taxon>Methylorubrum</taxon>
    </lineage>
</organism>
<protein>
    <submittedName>
        <fullName evidence="2">Uncharacterized protein</fullName>
    </submittedName>
</protein>
<keyword evidence="1" id="KW-1133">Transmembrane helix</keyword>
<accession>A0ABQ4UKT7</accession>
<name>A0ABQ4UKT7_9HYPH</name>
<reference evidence="2" key="1">
    <citation type="journal article" date="2021" name="Front. Microbiol.">
        <title>Comprehensive Comparative Genomics and Phenotyping of Methylobacterium Species.</title>
        <authorList>
            <person name="Alessa O."/>
            <person name="Ogura Y."/>
            <person name="Fujitani Y."/>
            <person name="Takami H."/>
            <person name="Hayashi T."/>
            <person name="Sahin N."/>
            <person name="Tani A."/>
        </authorList>
    </citation>
    <scope>NUCLEOTIDE SEQUENCE</scope>
    <source>
        <strain evidence="2">NBRC 15686</strain>
    </source>
</reference>
<evidence type="ECO:0000256" key="1">
    <source>
        <dbReference type="SAM" id="Phobius"/>
    </source>
</evidence>
<gene>
    <name evidence="2" type="ORF">LNAOJCKE_5046</name>
</gene>
<dbReference type="EMBL" id="BPRC01000034">
    <property type="protein sequence ID" value="GJE67813.1"/>
    <property type="molecule type" value="Genomic_DNA"/>
</dbReference>
<evidence type="ECO:0000313" key="3">
    <source>
        <dbReference type="Proteomes" id="UP001055039"/>
    </source>
</evidence>
<evidence type="ECO:0000313" key="2">
    <source>
        <dbReference type="EMBL" id="GJE67813.1"/>
    </source>
</evidence>